<dbReference type="GO" id="GO:0004807">
    <property type="term" value="F:triose-phosphate isomerase activity"/>
    <property type="evidence" value="ECO:0007669"/>
    <property type="project" value="UniProtKB-UniRule"/>
</dbReference>
<organism evidence="10 11">
    <name type="scientific">Marinobacter fuscus</name>
    <dbReference type="NCBI Taxonomy" id="2109942"/>
    <lineage>
        <taxon>Bacteria</taxon>
        <taxon>Pseudomonadati</taxon>
        <taxon>Pseudomonadota</taxon>
        <taxon>Gammaproteobacteria</taxon>
        <taxon>Pseudomonadales</taxon>
        <taxon>Marinobacteraceae</taxon>
        <taxon>Marinobacter</taxon>
    </lineage>
</organism>
<reference evidence="10 11" key="1">
    <citation type="submission" date="2018-03" db="EMBL/GenBank/DDBJ databases">
        <title>Marinobacter brunus sp. nov., a marine bacterium of Gamma-proteobacteria isolated from the surface seawater of the South China Sea.</title>
        <authorList>
            <person name="Cheng H."/>
            <person name="Wu Y.-H."/>
            <person name="Xamxidin M."/>
            <person name="Xu X.-W."/>
        </authorList>
    </citation>
    <scope>NUCLEOTIDE SEQUENCE [LARGE SCALE GENOMIC DNA]</scope>
    <source>
        <strain evidence="10 11">NH169-3</strain>
    </source>
</reference>
<dbReference type="HAMAP" id="MF_00147_B">
    <property type="entry name" value="TIM_B"/>
    <property type="match status" value="1"/>
</dbReference>
<dbReference type="EMBL" id="PXNP01000053">
    <property type="protein sequence ID" value="PSF08183.1"/>
    <property type="molecule type" value="Genomic_DNA"/>
</dbReference>
<dbReference type="Gene3D" id="3.20.20.70">
    <property type="entry name" value="Aldolase class I"/>
    <property type="match status" value="1"/>
</dbReference>
<feature type="binding site" evidence="8">
    <location>
        <begin position="9"/>
        <end position="11"/>
    </location>
    <ligand>
        <name>substrate</name>
    </ligand>
</feature>
<dbReference type="PANTHER" id="PTHR21139:SF42">
    <property type="entry name" value="TRIOSEPHOSPHATE ISOMERASE"/>
    <property type="match status" value="1"/>
</dbReference>
<keyword evidence="11" id="KW-1185">Reference proteome</keyword>
<dbReference type="InterPro" id="IPR035990">
    <property type="entry name" value="TIM_sf"/>
</dbReference>
<comment type="pathway">
    <text evidence="1 8 9">Carbohydrate degradation; glycolysis; D-glyceraldehyde 3-phosphate from glycerone phosphate: step 1/1.</text>
</comment>
<comment type="function">
    <text evidence="8">Involved in the gluconeogenesis. Catalyzes stereospecifically the conversion of dihydroxyacetone phosphate (DHAP) to D-glyceraldehyde-3-phosphate (G3P).</text>
</comment>
<dbReference type="NCBIfam" id="TIGR00419">
    <property type="entry name" value="tim"/>
    <property type="match status" value="1"/>
</dbReference>
<comment type="pathway">
    <text evidence="8 9">Carbohydrate biosynthesis; gluconeogenesis.</text>
</comment>
<protein>
    <recommendedName>
        <fullName evidence="8 9">Triosephosphate isomerase</fullName>
        <shortName evidence="8">TIM</shortName>
        <shortName evidence="8">TPI</shortName>
        <ecNumber evidence="8 9">5.3.1.1</ecNumber>
    </recommendedName>
    <alternativeName>
        <fullName evidence="8">Triose-phosphate isomerase</fullName>
    </alternativeName>
</protein>
<keyword evidence="5 8" id="KW-0963">Cytoplasm</keyword>
<comment type="caution">
    <text evidence="10">The sequence shown here is derived from an EMBL/GenBank/DDBJ whole genome shotgun (WGS) entry which is preliminary data.</text>
</comment>
<evidence type="ECO:0000256" key="8">
    <source>
        <dbReference type="HAMAP-Rule" id="MF_00147"/>
    </source>
</evidence>
<dbReference type="GO" id="GO:0019563">
    <property type="term" value="P:glycerol catabolic process"/>
    <property type="evidence" value="ECO:0007669"/>
    <property type="project" value="TreeGrafter"/>
</dbReference>
<keyword evidence="7 8" id="KW-0413">Isomerase</keyword>
<evidence type="ECO:0000256" key="4">
    <source>
        <dbReference type="ARBA" id="ARBA00022432"/>
    </source>
</evidence>
<evidence type="ECO:0000256" key="5">
    <source>
        <dbReference type="ARBA" id="ARBA00022490"/>
    </source>
</evidence>
<accession>A0A2T1KEJ5</accession>
<dbReference type="GO" id="GO:0046166">
    <property type="term" value="P:glyceraldehyde-3-phosphate biosynthetic process"/>
    <property type="evidence" value="ECO:0007669"/>
    <property type="project" value="TreeGrafter"/>
</dbReference>
<dbReference type="RefSeq" id="WP_106762109.1">
    <property type="nucleotide sequence ID" value="NZ_PXNP01000053.1"/>
</dbReference>
<dbReference type="GO" id="GO:0006094">
    <property type="term" value="P:gluconeogenesis"/>
    <property type="evidence" value="ECO:0007669"/>
    <property type="project" value="UniProtKB-UniRule"/>
</dbReference>
<dbReference type="Pfam" id="PF00121">
    <property type="entry name" value="TIM"/>
    <property type="match status" value="1"/>
</dbReference>
<keyword evidence="6 8" id="KW-0324">Glycolysis</keyword>
<comment type="similarity">
    <text evidence="3 8 9">Belongs to the triosephosphate isomerase family.</text>
</comment>
<comment type="pathway">
    <text evidence="2">Carbohydrate metabolism; erythritol degradation.</text>
</comment>
<dbReference type="UniPathway" id="UPA00109">
    <property type="reaction ID" value="UER00189"/>
</dbReference>
<dbReference type="EC" id="5.3.1.1" evidence="8 9"/>
<feature type="binding site" evidence="8">
    <location>
        <begin position="230"/>
        <end position="231"/>
    </location>
    <ligand>
        <name>substrate</name>
    </ligand>
</feature>
<dbReference type="FunFam" id="3.20.20.70:FF:000016">
    <property type="entry name" value="Triosephosphate isomerase"/>
    <property type="match status" value="1"/>
</dbReference>
<dbReference type="SUPFAM" id="SSF51351">
    <property type="entry name" value="Triosephosphate isomerase (TIM)"/>
    <property type="match status" value="1"/>
</dbReference>
<feature type="active site" description="Electrophile" evidence="8">
    <location>
        <position position="93"/>
    </location>
</feature>
<evidence type="ECO:0000313" key="11">
    <source>
        <dbReference type="Proteomes" id="UP000239866"/>
    </source>
</evidence>
<comment type="subcellular location">
    <subcellularLocation>
        <location evidence="8 9">Cytoplasm</location>
    </subcellularLocation>
</comment>
<feature type="active site" description="Proton acceptor" evidence="8">
    <location>
        <position position="165"/>
    </location>
</feature>
<evidence type="ECO:0000313" key="10">
    <source>
        <dbReference type="EMBL" id="PSF08183.1"/>
    </source>
</evidence>
<evidence type="ECO:0000256" key="3">
    <source>
        <dbReference type="ARBA" id="ARBA00007422"/>
    </source>
</evidence>
<sequence length="250" mass="25940">MRRKIVAGNWKMHGSKGLVRDLVGAISGQVGSGSLDVVIFPPAPYVSYVAKMSGGAVRLGLQNVSEHDAGAYTGEVSASMARDVGCDFVLVGHSERRQMFAETDDLVARKVEKVIASGMTAVLCVGEVESERESGEAEAVVERQVRQGLADVPTDRWGSVVVAYEPVWAIGTGKTATAEDAQAMHAAIRRVLSEMGAPANSISVLYGGSVKADNAAALFAGPDVDGGLVGGASLNAEEFLSICRCLSAGA</sequence>
<gene>
    <name evidence="8" type="primary">tpiA</name>
    <name evidence="10" type="ORF">C7H09_08405</name>
</gene>
<dbReference type="PROSITE" id="PS51440">
    <property type="entry name" value="TIM_2"/>
    <property type="match status" value="1"/>
</dbReference>
<evidence type="ECO:0000256" key="9">
    <source>
        <dbReference type="RuleBase" id="RU363013"/>
    </source>
</evidence>
<dbReference type="InterPro" id="IPR022896">
    <property type="entry name" value="TrioseP_Isoase_bac/euk"/>
</dbReference>
<dbReference type="GO" id="GO:0005829">
    <property type="term" value="C:cytosol"/>
    <property type="evidence" value="ECO:0007669"/>
    <property type="project" value="TreeGrafter"/>
</dbReference>
<comment type="catalytic activity">
    <reaction evidence="8 9">
        <text>D-glyceraldehyde 3-phosphate = dihydroxyacetone phosphate</text>
        <dbReference type="Rhea" id="RHEA:18585"/>
        <dbReference type="ChEBI" id="CHEBI:57642"/>
        <dbReference type="ChEBI" id="CHEBI:59776"/>
        <dbReference type="EC" id="5.3.1.1"/>
    </reaction>
</comment>
<dbReference type="UniPathway" id="UPA00138"/>
<dbReference type="OrthoDB" id="9809429at2"/>
<dbReference type="PANTHER" id="PTHR21139">
    <property type="entry name" value="TRIOSEPHOSPHATE ISOMERASE"/>
    <property type="match status" value="1"/>
</dbReference>
<dbReference type="InterPro" id="IPR020861">
    <property type="entry name" value="Triosephosphate_isomerase_AS"/>
</dbReference>
<dbReference type="PROSITE" id="PS00171">
    <property type="entry name" value="TIM_1"/>
    <property type="match status" value="1"/>
</dbReference>
<dbReference type="InterPro" id="IPR000652">
    <property type="entry name" value="Triosephosphate_isomerase"/>
</dbReference>
<evidence type="ECO:0000256" key="1">
    <source>
        <dbReference type="ARBA" id="ARBA00004680"/>
    </source>
</evidence>
<name>A0A2T1KEJ5_9GAMM</name>
<evidence type="ECO:0000256" key="6">
    <source>
        <dbReference type="ARBA" id="ARBA00023152"/>
    </source>
</evidence>
<proteinExistence type="inferred from homology"/>
<dbReference type="Proteomes" id="UP000239866">
    <property type="component" value="Unassembled WGS sequence"/>
</dbReference>
<evidence type="ECO:0000256" key="2">
    <source>
        <dbReference type="ARBA" id="ARBA00004939"/>
    </source>
</evidence>
<comment type="subunit">
    <text evidence="8 9">Homodimer.</text>
</comment>
<keyword evidence="4 8" id="KW-0312">Gluconeogenesis</keyword>
<dbReference type="AlphaFoldDB" id="A0A2T1KEJ5"/>
<dbReference type="CDD" id="cd00311">
    <property type="entry name" value="TIM"/>
    <property type="match status" value="1"/>
</dbReference>
<feature type="binding site" evidence="8">
    <location>
        <position position="171"/>
    </location>
    <ligand>
        <name>substrate</name>
    </ligand>
</feature>
<dbReference type="GO" id="GO:0006096">
    <property type="term" value="P:glycolytic process"/>
    <property type="evidence" value="ECO:0007669"/>
    <property type="project" value="UniProtKB-UniRule"/>
</dbReference>
<feature type="binding site" evidence="8">
    <location>
        <position position="209"/>
    </location>
    <ligand>
        <name>substrate</name>
    </ligand>
</feature>
<evidence type="ECO:0000256" key="7">
    <source>
        <dbReference type="ARBA" id="ARBA00023235"/>
    </source>
</evidence>
<dbReference type="InterPro" id="IPR013785">
    <property type="entry name" value="Aldolase_TIM"/>
</dbReference>